<dbReference type="GO" id="GO:0016410">
    <property type="term" value="F:N-acyltransferase activity"/>
    <property type="evidence" value="ECO:0007669"/>
    <property type="project" value="UniProtKB-UniRule"/>
</dbReference>
<dbReference type="EC" id="2.3.1.269" evidence="8"/>
<evidence type="ECO:0000256" key="2">
    <source>
        <dbReference type="ARBA" id="ARBA00022475"/>
    </source>
</evidence>
<keyword evidence="11" id="KW-1185">Reference proteome</keyword>
<dbReference type="InterPro" id="IPR045378">
    <property type="entry name" value="LNT_N"/>
</dbReference>
<comment type="caution">
    <text evidence="8">Lacks conserved residue(s) required for the propagation of feature annotation.</text>
</comment>
<dbReference type="Pfam" id="PF20154">
    <property type="entry name" value="LNT_N"/>
    <property type="match status" value="1"/>
</dbReference>
<dbReference type="InterPro" id="IPR029044">
    <property type="entry name" value="Nucleotide-diphossugar_trans"/>
</dbReference>
<dbReference type="Gene3D" id="3.90.550.10">
    <property type="entry name" value="Spore Coat Polysaccharide Biosynthesis Protein SpsA, Chain A"/>
    <property type="match status" value="1"/>
</dbReference>
<feature type="domain" description="CN hydrolase" evidence="9">
    <location>
        <begin position="241"/>
        <end position="495"/>
    </location>
</feature>
<sequence>MRTSGRTVHRGRLPLAAGVGGPATIDPPRWSSTLLSLAAGVLLALAFQPYGLWFTAPGGVGLLCWLSRQGRLRHAVGSGFLAGLVQYAMTVGFEYVVDWWLPLLLVPVLALWVGLVAAVQHLVQRLRLWPLWAAAAWTAAEAGAQRFPLGGFAWDRLGFTAADAPFGGFLWVLGAAGTGFVVALTGTVLLAACDLLRAGRPRRARALVPTALALLLLVGGGALRAVPVRGPDEGEVTIAVVQGGVDGSAGPRTTGYARSVTDNHVSETIMAMARARTGLDPMPDLVLWPENSTDMDPNNDQRTRELIDRARAIAGRPILVGAVTDGPGADERQTTALWWTAVGETSRYAKRNAVPFGEYTPMKRLVLALVPMARQVGRQTVPGTGPGVVEGDLGDGRRLAVGDIICYELAFDSTVYDTERAGGRVVTVQSNNATYSGTMQPYQQFSITRVRAMEMRREIVVSTTSSYSGLIGADGSVLARSAPDTAYARSFTVPLRSGLTPAMTVGPLSEGVCAALAALGALAGVLVGGPTRRGRGRYTEPVAAVPPQQRSLAAREGPHQHEECVMADRKREPLDKVLVIIPTYNEVENLESVVGRLREAVPAADALIADDNSPDGTGAIADRLAAEDDHIHVLHRAGKEGLAAAYVAGFRWGLENGYDVLVEMDADGSHRPTFLPAMLAALENADMVKGSRWMRGGEVVDYDLAREWLSRLANIWIQAVMDLPVHDSTGGFNAFRASALEAMDLDTIASKGYTFQVDLTRRVIENGGTVAEVPISFPDRQLGESKMSGSIITEALRRTAGWGYEKRSAQLRQLAGRASTRIKPLLGSLKDQVDRAR</sequence>
<comment type="catalytic activity">
    <reaction evidence="8">
        <text>N-terminal S-1,2-diacyl-sn-glyceryl-L-cysteinyl-[lipoprotein] + a glycerophospholipid = N-acyl-S-1,2-diacyl-sn-glyceryl-L-cysteinyl-[lipoprotein] + a 2-acyl-sn-glycero-3-phospholipid + H(+)</text>
        <dbReference type="Rhea" id="RHEA:48228"/>
        <dbReference type="Rhea" id="RHEA-COMP:14681"/>
        <dbReference type="Rhea" id="RHEA-COMP:14684"/>
        <dbReference type="ChEBI" id="CHEBI:15378"/>
        <dbReference type="ChEBI" id="CHEBI:136912"/>
        <dbReference type="ChEBI" id="CHEBI:140656"/>
        <dbReference type="ChEBI" id="CHEBI:140657"/>
        <dbReference type="ChEBI" id="CHEBI:140660"/>
        <dbReference type="EC" id="2.3.1.269"/>
    </reaction>
</comment>
<name>U2SAB9_9ACTN</name>
<reference evidence="10" key="1">
    <citation type="submission" date="2013-08" db="EMBL/GenBank/DDBJ databases">
        <authorList>
            <person name="Durkin A.S."/>
            <person name="Haft D.R."/>
            <person name="McCorrison J."/>
            <person name="Torralba M."/>
            <person name="Gillis M."/>
            <person name="Haft D.H."/>
            <person name="Methe B."/>
            <person name="Sutton G."/>
            <person name="Nelson K.E."/>
        </authorList>
    </citation>
    <scope>NUCLEOTIDE SEQUENCE [LARGE SCALE GENOMIC DNA]</scope>
    <source>
        <strain evidence="10">F0233</strain>
    </source>
</reference>
<feature type="transmembrane region" description="Helical" evidence="8">
    <location>
        <begin position="99"/>
        <end position="119"/>
    </location>
</feature>
<organism evidence="10 11">
    <name type="scientific">Propionibacterium acidifaciens F0233</name>
    <dbReference type="NCBI Taxonomy" id="553198"/>
    <lineage>
        <taxon>Bacteria</taxon>
        <taxon>Bacillati</taxon>
        <taxon>Actinomycetota</taxon>
        <taxon>Actinomycetes</taxon>
        <taxon>Propionibacteriales</taxon>
        <taxon>Propionibacteriaceae</taxon>
        <taxon>Propionibacterium</taxon>
    </lineage>
</organism>
<feature type="transmembrane region" description="Helical" evidence="8">
    <location>
        <begin position="34"/>
        <end position="54"/>
    </location>
</feature>
<dbReference type="InterPro" id="IPR004563">
    <property type="entry name" value="Apolipo_AcylTrfase"/>
</dbReference>
<dbReference type="Pfam" id="PF00795">
    <property type="entry name" value="CN_hydrolase"/>
    <property type="match status" value="1"/>
</dbReference>
<dbReference type="GO" id="GO:0005886">
    <property type="term" value="C:plasma membrane"/>
    <property type="evidence" value="ECO:0007669"/>
    <property type="project" value="UniProtKB-SubCell"/>
</dbReference>
<comment type="function">
    <text evidence="8">Catalyzes the phospholipid dependent N-acylation of the N-terminal cysteine of apolipoprotein, the last step in lipoprotein maturation.</text>
</comment>
<dbReference type="NCBIfam" id="TIGR00546">
    <property type="entry name" value="lnt"/>
    <property type="match status" value="1"/>
</dbReference>
<dbReference type="PANTHER" id="PTHR38686">
    <property type="entry name" value="APOLIPOPROTEIN N-ACYLTRANSFERASE"/>
    <property type="match status" value="1"/>
</dbReference>
<gene>
    <name evidence="8 10" type="primary">lnt</name>
    <name evidence="10" type="ORF">HMPREF0682_1299</name>
</gene>
<comment type="subcellular location">
    <subcellularLocation>
        <location evidence="1 8">Cell membrane</location>
        <topology evidence="1 8">Multi-pass membrane protein</topology>
    </subcellularLocation>
</comment>
<dbReference type="PROSITE" id="PS50263">
    <property type="entry name" value="CN_HYDROLASE"/>
    <property type="match status" value="1"/>
</dbReference>
<keyword evidence="6 8" id="KW-0472">Membrane</keyword>
<keyword evidence="4 8" id="KW-0812">Transmembrane</keyword>
<comment type="caution">
    <text evidence="10">The sequence shown here is derived from an EMBL/GenBank/DDBJ whole genome shotgun (WGS) entry which is preliminary data.</text>
</comment>
<dbReference type="Pfam" id="PF00535">
    <property type="entry name" value="Glycos_transf_2"/>
    <property type="match status" value="1"/>
</dbReference>
<feature type="transmembrane region" description="Helical" evidence="8">
    <location>
        <begin position="169"/>
        <end position="192"/>
    </location>
</feature>
<keyword evidence="7 8" id="KW-0012">Acyltransferase</keyword>
<evidence type="ECO:0000313" key="11">
    <source>
        <dbReference type="Proteomes" id="UP000017052"/>
    </source>
</evidence>
<keyword evidence="5 8" id="KW-1133">Transmembrane helix</keyword>
<feature type="transmembrane region" description="Helical" evidence="8">
    <location>
        <begin position="204"/>
        <end position="223"/>
    </location>
</feature>
<dbReference type="PANTHER" id="PTHR38686:SF1">
    <property type="entry name" value="APOLIPOPROTEIN N-ACYLTRANSFERASE"/>
    <property type="match status" value="1"/>
</dbReference>
<dbReference type="GO" id="GO:0004582">
    <property type="term" value="F:dolichyl-phosphate beta-D-mannosyltransferase activity"/>
    <property type="evidence" value="ECO:0007669"/>
    <property type="project" value="InterPro"/>
</dbReference>
<dbReference type="SUPFAM" id="SSF56317">
    <property type="entry name" value="Carbon-nitrogen hydrolase"/>
    <property type="match status" value="1"/>
</dbReference>
<evidence type="ECO:0000256" key="8">
    <source>
        <dbReference type="HAMAP-Rule" id="MF_01148"/>
    </source>
</evidence>
<dbReference type="InterPro" id="IPR001173">
    <property type="entry name" value="Glyco_trans_2-like"/>
</dbReference>
<evidence type="ECO:0000256" key="3">
    <source>
        <dbReference type="ARBA" id="ARBA00022679"/>
    </source>
</evidence>
<dbReference type="Gene3D" id="3.60.110.10">
    <property type="entry name" value="Carbon-nitrogen hydrolase"/>
    <property type="match status" value="1"/>
</dbReference>
<dbReference type="GO" id="GO:0042158">
    <property type="term" value="P:lipoprotein biosynthetic process"/>
    <property type="evidence" value="ECO:0007669"/>
    <property type="project" value="UniProtKB-UniRule"/>
</dbReference>
<dbReference type="SUPFAM" id="SSF53448">
    <property type="entry name" value="Nucleotide-diphospho-sugar transferases"/>
    <property type="match status" value="1"/>
</dbReference>
<dbReference type="FunFam" id="3.90.550.10:FF:000122">
    <property type="entry name" value="Dolichol-phosphate mannosyltransferase subunit 1"/>
    <property type="match status" value="1"/>
</dbReference>
<dbReference type="InterPro" id="IPR036526">
    <property type="entry name" value="C-N_Hydrolase_sf"/>
</dbReference>
<dbReference type="UniPathway" id="UPA00666"/>
<evidence type="ECO:0000256" key="7">
    <source>
        <dbReference type="ARBA" id="ARBA00023315"/>
    </source>
</evidence>
<dbReference type="CDD" id="cd07571">
    <property type="entry name" value="ALP_N-acyl_transferase"/>
    <property type="match status" value="1"/>
</dbReference>
<dbReference type="OrthoDB" id="9810303at2"/>
<dbReference type="Proteomes" id="UP000017052">
    <property type="component" value="Unassembled WGS sequence"/>
</dbReference>
<evidence type="ECO:0000256" key="4">
    <source>
        <dbReference type="ARBA" id="ARBA00022692"/>
    </source>
</evidence>
<evidence type="ECO:0000256" key="1">
    <source>
        <dbReference type="ARBA" id="ARBA00004651"/>
    </source>
</evidence>
<evidence type="ECO:0000313" key="10">
    <source>
        <dbReference type="EMBL" id="ERK62538.1"/>
    </source>
</evidence>
<dbReference type="CDD" id="cd06442">
    <property type="entry name" value="DPM1_like"/>
    <property type="match status" value="1"/>
</dbReference>
<evidence type="ECO:0000259" key="9">
    <source>
        <dbReference type="PROSITE" id="PS50263"/>
    </source>
</evidence>
<dbReference type="AlphaFoldDB" id="U2SAB9"/>
<comment type="similarity">
    <text evidence="8">Belongs to the CN hydrolase family. Apolipoprotein N-acyltransferase subfamily.</text>
</comment>
<comment type="pathway">
    <text evidence="8">Protein modification; lipoprotein biosynthesis (N-acyl transfer).</text>
</comment>
<evidence type="ECO:0000256" key="5">
    <source>
        <dbReference type="ARBA" id="ARBA00022989"/>
    </source>
</evidence>
<dbReference type="InterPro" id="IPR003010">
    <property type="entry name" value="C-N_Hydrolase"/>
</dbReference>
<keyword evidence="3 8" id="KW-0808">Transferase</keyword>
<evidence type="ECO:0000256" key="6">
    <source>
        <dbReference type="ARBA" id="ARBA00023136"/>
    </source>
</evidence>
<proteinExistence type="inferred from homology"/>
<keyword evidence="2 8" id="KW-1003">Cell membrane</keyword>
<dbReference type="EMBL" id="ACVN02000027">
    <property type="protein sequence ID" value="ERK62538.1"/>
    <property type="molecule type" value="Genomic_DNA"/>
</dbReference>
<dbReference type="HAMAP" id="MF_01148">
    <property type="entry name" value="Lnt"/>
    <property type="match status" value="1"/>
</dbReference>
<dbReference type="InterPro" id="IPR039528">
    <property type="entry name" value="DPM1-like"/>
</dbReference>
<protein>
    <recommendedName>
        <fullName evidence="8">Apolipoprotein N-acyltransferase</fullName>
        <shortName evidence="8">ALP N-acyltransferase</shortName>
        <ecNumber evidence="8">2.3.1.269</ecNumber>
    </recommendedName>
</protein>
<feature type="transmembrane region" description="Helical" evidence="8">
    <location>
        <begin position="75"/>
        <end position="93"/>
    </location>
</feature>
<accession>U2SAB9</accession>